<dbReference type="InterPro" id="IPR011598">
    <property type="entry name" value="bHLH_dom"/>
</dbReference>
<dbReference type="PANTHER" id="PTHR45959">
    <property type="entry name" value="BHLH TRANSCRIPTION FACTOR"/>
    <property type="match status" value="1"/>
</dbReference>
<feature type="domain" description="ACT" evidence="8">
    <location>
        <begin position="264"/>
        <end position="331"/>
    </location>
</feature>
<evidence type="ECO:0000259" key="8">
    <source>
        <dbReference type="PROSITE" id="PS51671"/>
    </source>
</evidence>
<evidence type="ECO:0000256" key="3">
    <source>
        <dbReference type="ARBA" id="ARBA00023015"/>
    </source>
</evidence>
<dbReference type="Proteomes" id="UP000504607">
    <property type="component" value="Chromosome 1"/>
</dbReference>
<dbReference type="GO" id="GO:0046983">
    <property type="term" value="F:protein dimerization activity"/>
    <property type="evidence" value="ECO:0007669"/>
    <property type="project" value="InterPro"/>
</dbReference>
<dbReference type="SMART" id="SM00353">
    <property type="entry name" value="HLH"/>
    <property type="match status" value="1"/>
</dbReference>
<comment type="similarity">
    <text evidence="2">Belongs to the bHLH protein family.</text>
</comment>
<dbReference type="InterPro" id="IPR054502">
    <property type="entry name" value="bHLH-TF_ACT-like_plant"/>
</dbReference>
<dbReference type="GO" id="GO:0005634">
    <property type="term" value="C:nucleus"/>
    <property type="evidence" value="ECO:0007669"/>
    <property type="project" value="UniProtKB-SubCell"/>
</dbReference>
<feature type="compositionally biased region" description="Low complexity" evidence="6">
    <location>
        <begin position="232"/>
        <end position="246"/>
    </location>
</feature>
<dbReference type="PANTHER" id="PTHR45959:SF2">
    <property type="entry name" value="BHLH TRANSCRIPTION FACTOR"/>
    <property type="match status" value="1"/>
</dbReference>
<dbReference type="InterPro" id="IPR002912">
    <property type="entry name" value="ACT_dom"/>
</dbReference>
<dbReference type="InterPro" id="IPR036638">
    <property type="entry name" value="HLH_DNA-bd_sf"/>
</dbReference>
<dbReference type="Pfam" id="PF22754">
    <property type="entry name" value="bHLH-TF_ACT-like_plant"/>
    <property type="match status" value="1"/>
</dbReference>
<feature type="domain" description="BHLH" evidence="7">
    <location>
        <begin position="153"/>
        <end position="202"/>
    </location>
</feature>
<dbReference type="PROSITE" id="PS51671">
    <property type="entry name" value="ACT"/>
    <property type="match status" value="1"/>
</dbReference>
<dbReference type="InterPro" id="IPR052610">
    <property type="entry name" value="bHLH_transcription_regulator"/>
</dbReference>
<organism evidence="9 10">
    <name type="scientific">Elaeis guineensis var. tenera</name>
    <name type="common">Oil palm</name>
    <dbReference type="NCBI Taxonomy" id="51953"/>
    <lineage>
        <taxon>Eukaryota</taxon>
        <taxon>Viridiplantae</taxon>
        <taxon>Streptophyta</taxon>
        <taxon>Embryophyta</taxon>
        <taxon>Tracheophyta</taxon>
        <taxon>Spermatophyta</taxon>
        <taxon>Magnoliopsida</taxon>
        <taxon>Liliopsida</taxon>
        <taxon>Arecaceae</taxon>
        <taxon>Arecoideae</taxon>
        <taxon>Cocoseae</taxon>
        <taxon>Elaeidinae</taxon>
        <taxon>Elaeis</taxon>
    </lineage>
</organism>
<evidence type="ECO:0000313" key="11">
    <source>
        <dbReference type="RefSeq" id="XP_019707639.1"/>
    </source>
</evidence>
<accession>A0A6I9SH26</accession>
<dbReference type="OrthoDB" id="690068at2759"/>
<evidence type="ECO:0000256" key="2">
    <source>
        <dbReference type="ARBA" id="ARBA00005510"/>
    </source>
</evidence>
<sequence>MEIPGDRWSFELGMDESCLINQWDMSMITEFTSQVAPDLRGGFQQLSSESCNSYPSLHLRGSASEVRHAERPKKIQKINCWNSCTTKQNLALDPDDSSPTSLLFCNQNPPNWEVIGGPVKRKDKMGLVVSHGSEQNLETVTHQGSKAASLGPSHAQDHIIAERHRREKLSQRFIELSAVVPGLKKKDKASVLGDAVKYVKELQERVKTLEYQTAKRTIESVTLVKKSKLSVDDGGSSSNDDNNSDGLENSIPEIEARLSDKTILVRIHCENHKGVMVKVLSEIEKLHVTVTDASIMSFAGSSINITVMAQIEKEFSMTLKDVVRKLKTTLS</sequence>
<evidence type="ECO:0000256" key="6">
    <source>
        <dbReference type="SAM" id="MobiDB-lite"/>
    </source>
</evidence>
<comment type="subcellular location">
    <subcellularLocation>
        <location evidence="1">Nucleus</location>
    </subcellularLocation>
</comment>
<evidence type="ECO:0000256" key="4">
    <source>
        <dbReference type="ARBA" id="ARBA00023163"/>
    </source>
</evidence>
<evidence type="ECO:0000313" key="9">
    <source>
        <dbReference type="Proteomes" id="UP000504607"/>
    </source>
</evidence>
<name>A0A6I9SH26_ELAGV</name>
<proteinExistence type="inferred from homology"/>
<evidence type="ECO:0000259" key="7">
    <source>
        <dbReference type="PROSITE" id="PS50888"/>
    </source>
</evidence>
<dbReference type="CDD" id="cd11452">
    <property type="entry name" value="bHLH_AtNAI1_like"/>
    <property type="match status" value="1"/>
</dbReference>
<keyword evidence="5" id="KW-0539">Nucleus</keyword>
<reference evidence="10 11" key="1">
    <citation type="submission" date="2025-04" db="UniProtKB">
        <authorList>
            <consortium name="RefSeq"/>
        </authorList>
    </citation>
    <scope>IDENTIFICATION</scope>
</reference>
<dbReference type="RefSeq" id="XP_019707639.1">
    <property type="nucleotide sequence ID" value="XM_019852080.2"/>
</dbReference>
<evidence type="ECO:0000256" key="1">
    <source>
        <dbReference type="ARBA" id="ARBA00004123"/>
    </source>
</evidence>
<keyword evidence="9" id="KW-1185">Reference proteome</keyword>
<feature type="region of interest" description="Disordered" evidence="6">
    <location>
        <begin position="229"/>
        <end position="248"/>
    </location>
</feature>
<dbReference type="GeneID" id="105060986"/>
<gene>
    <name evidence="10 11" type="primary">LOC105060986</name>
</gene>
<dbReference type="AlphaFoldDB" id="A0A6I9SH26"/>
<dbReference type="PROSITE" id="PS50888">
    <property type="entry name" value="BHLH"/>
    <property type="match status" value="1"/>
</dbReference>
<dbReference type="SUPFAM" id="SSF47459">
    <property type="entry name" value="HLH, helix-loop-helix DNA-binding domain"/>
    <property type="match status" value="1"/>
</dbReference>
<evidence type="ECO:0000313" key="10">
    <source>
        <dbReference type="RefSeq" id="XP_010943199.2"/>
    </source>
</evidence>
<dbReference type="RefSeq" id="XP_073107396.1">
    <property type="nucleotide sequence ID" value="XM_073251295.1"/>
</dbReference>
<dbReference type="KEGG" id="egu:105060986"/>
<evidence type="ECO:0000256" key="5">
    <source>
        <dbReference type="ARBA" id="ARBA00023242"/>
    </source>
</evidence>
<keyword evidence="4" id="KW-0804">Transcription</keyword>
<dbReference type="Pfam" id="PF00010">
    <property type="entry name" value="HLH"/>
    <property type="match status" value="1"/>
</dbReference>
<dbReference type="Gene3D" id="4.10.280.10">
    <property type="entry name" value="Helix-loop-helix DNA-binding domain"/>
    <property type="match status" value="1"/>
</dbReference>
<dbReference type="RefSeq" id="XP_010943199.2">
    <property type="nucleotide sequence ID" value="XM_010944897.3"/>
</dbReference>
<keyword evidence="3" id="KW-0805">Transcription regulation</keyword>
<protein>
    <submittedName>
        <fullName evidence="10 11">Transcription factor bHLH18 isoform X1</fullName>
    </submittedName>
</protein>